<comment type="cofactor">
    <cofactor evidence="1">
        <name>Mg(2+)</name>
        <dbReference type="ChEBI" id="CHEBI:18420"/>
    </cofactor>
</comment>
<dbReference type="FunFam" id="1.10.238.10:FF:000003">
    <property type="entry name" value="Calmodulin A"/>
    <property type="match status" value="1"/>
</dbReference>
<keyword evidence="3" id="KW-0808">Transferase</keyword>
<feature type="region of interest" description="Disordered" evidence="11">
    <location>
        <begin position="574"/>
        <end position="615"/>
    </location>
</feature>
<dbReference type="SUPFAM" id="SSF47473">
    <property type="entry name" value="EF-hand"/>
    <property type="match status" value="1"/>
</dbReference>
<dbReference type="Gene3D" id="1.10.510.10">
    <property type="entry name" value="Transferase(Phosphotransferase) domain 1"/>
    <property type="match status" value="1"/>
</dbReference>
<dbReference type="PROSITE" id="PS00107">
    <property type="entry name" value="PROTEIN_KINASE_ATP"/>
    <property type="match status" value="1"/>
</dbReference>
<evidence type="ECO:0000313" key="15">
    <source>
        <dbReference type="Proteomes" id="UP000626109"/>
    </source>
</evidence>
<dbReference type="GO" id="GO:0004674">
    <property type="term" value="F:protein serine/threonine kinase activity"/>
    <property type="evidence" value="ECO:0007669"/>
    <property type="project" value="UniProtKB-KW"/>
</dbReference>
<evidence type="ECO:0000256" key="8">
    <source>
        <dbReference type="ARBA" id="ARBA00022840"/>
    </source>
</evidence>
<feature type="domain" description="EF-hand" evidence="13">
    <location>
        <begin position="485"/>
        <end position="520"/>
    </location>
</feature>
<dbReference type="PROSITE" id="PS00018">
    <property type="entry name" value="EF_HAND_1"/>
    <property type="match status" value="4"/>
</dbReference>
<evidence type="ECO:0000256" key="6">
    <source>
        <dbReference type="ARBA" id="ARBA00022777"/>
    </source>
</evidence>
<feature type="compositionally biased region" description="Low complexity" evidence="11">
    <location>
        <begin position="636"/>
        <end position="646"/>
    </location>
</feature>
<dbReference type="InterPro" id="IPR018247">
    <property type="entry name" value="EF_Hand_1_Ca_BS"/>
</dbReference>
<feature type="domain" description="Protein kinase" evidence="12">
    <location>
        <begin position="74"/>
        <end position="359"/>
    </location>
</feature>
<keyword evidence="2" id="KW-0723">Serine/threonine-protein kinase</keyword>
<dbReference type="GO" id="GO:0005524">
    <property type="term" value="F:ATP binding"/>
    <property type="evidence" value="ECO:0007669"/>
    <property type="project" value="UniProtKB-UniRule"/>
</dbReference>
<evidence type="ECO:0000256" key="1">
    <source>
        <dbReference type="ARBA" id="ARBA00001946"/>
    </source>
</evidence>
<evidence type="ECO:0000256" key="2">
    <source>
        <dbReference type="ARBA" id="ARBA00022527"/>
    </source>
</evidence>
<feature type="domain" description="EF-hand" evidence="13">
    <location>
        <begin position="527"/>
        <end position="551"/>
    </location>
</feature>
<evidence type="ECO:0000256" key="3">
    <source>
        <dbReference type="ARBA" id="ARBA00022679"/>
    </source>
</evidence>
<dbReference type="Proteomes" id="UP000626109">
    <property type="component" value="Unassembled WGS sequence"/>
</dbReference>
<feature type="domain" description="EF-hand" evidence="13">
    <location>
        <begin position="406"/>
        <end position="441"/>
    </location>
</feature>
<feature type="binding site" evidence="10">
    <location>
        <position position="105"/>
    </location>
    <ligand>
        <name>ATP</name>
        <dbReference type="ChEBI" id="CHEBI:30616"/>
    </ligand>
</feature>
<accession>A0A813IDJ6</accession>
<keyword evidence="4" id="KW-0677">Repeat</keyword>
<evidence type="ECO:0000256" key="7">
    <source>
        <dbReference type="ARBA" id="ARBA00022837"/>
    </source>
</evidence>
<dbReference type="InterPro" id="IPR000719">
    <property type="entry name" value="Prot_kinase_dom"/>
</dbReference>
<dbReference type="PANTHER" id="PTHR24349">
    <property type="entry name" value="SERINE/THREONINE-PROTEIN KINASE"/>
    <property type="match status" value="1"/>
</dbReference>
<dbReference type="InterPro" id="IPR017441">
    <property type="entry name" value="Protein_kinase_ATP_BS"/>
</dbReference>
<dbReference type="PROSITE" id="PS00108">
    <property type="entry name" value="PROTEIN_KINASE_ST"/>
    <property type="match status" value="1"/>
</dbReference>
<dbReference type="SUPFAM" id="SSF56112">
    <property type="entry name" value="Protein kinase-like (PK-like)"/>
    <property type="match status" value="1"/>
</dbReference>
<dbReference type="InterPro" id="IPR011009">
    <property type="entry name" value="Kinase-like_dom_sf"/>
</dbReference>
<feature type="region of interest" description="Disordered" evidence="11">
    <location>
        <begin position="628"/>
        <end position="664"/>
    </location>
</feature>
<feature type="non-terminal residue" evidence="14">
    <location>
        <position position="1"/>
    </location>
</feature>
<name>A0A813IDJ6_POLGL</name>
<evidence type="ECO:0000313" key="14">
    <source>
        <dbReference type="EMBL" id="CAE8648810.1"/>
    </source>
</evidence>
<dbReference type="Gene3D" id="1.10.238.10">
    <property type="entry name" value="EF-hand"/>
    <property type="match status" value="2"/>
</dbReference>
<feature type="compositionally biased region" description="Pro residues" evidence="11">
    <location>
        <begin position="580"/>
        <end position="608"/>
    </location>
</feature>
<dbReference type="PROSITE" id="PS50222">
    <property type="entry name" value="EF_HAND_2"/>
    <property type="match status" value="4"/>
</dbReference>
<keyword evidence="6" id="KW-0418">Kinase</keyword>
<dbReference type="Gene3D" id="3.30.200.20">
    <property type="entry name" value="Phosphorylase Kinase, domain 1"/>
    <property type="match status" value="1"/>
</dbReference>
<evidence type="ECO:0000259" key="12">
    <source>
        <dbReference type="PROSITE" id="PS50011"/>
    </source>
</evidence>
<dbReference type="Pfam" id="PF00069">
    <property type="entry name" value="Pkinase"/>
    <property type="match status" value="1"/>
</dbReference>
<keyword evidence="8 10" id="KW-0067">ATP-binding</keyword>
<reference evidence="14" key="1">
    <citation type="submission" date="2021-02" db="EMBL/GenBank/DDBJ databases">
        <authorList>
            <person name="Dougan E. K."/>
            <person name="Rhodes N."/>
            <person name="Thang M."/>
            <person name="Chan C."/>
        </authorList>
    </citation>
    <scope>NUCLEOTIDE SEQUENCE</scope>
</reference>
<organism evidence="14 15">
    <name type="scientific">Polarella glacialis</name>
    <name type="common">Dinoflagellate</name>
    <dbReference type="NCBI Taxonomy" id="89957"/>
    <lineage>
        <taxon>Eukaryota</taxon>
        <taxon>Sar</taxon>
        <taxon>Alveolata</taxon>
        <taxon>Dinophyceae</taxon>
        <taxon>Suessiales</taxon>
        <taxon>Suessiaceae</taxon>
        <taxon>Polarella</taxon>
    </lineage>
</organism>
<dbReference type="EMBL" id="CAJNNW010006977">
    <property type="protein sequence ID" value="CAE8648810.1"/>
    <property type="molecule type" value="Genomic_DNA"/>
</dbReference>
<dbReference type="SMART" id="SM00054">
    <property type="entry name" value="EFh"/>
    <property type="match status" value="4"/>
</dbReference>
<gene>
    <name evidence="14" type="ORF">PGLA2088_LOCUS6890</name>
</gene>
<evidence type="ECO:0008006" key="16">
    <source>
        <dbReference type="Google" id="ProtNLM"/>
    </source>
</evidence>
<keyword evidence="5 10" id="KW-0547">Nucleotide-binding</keyword>
<dbReference type="SMART" id="SM00220">
    <property type="entry name" value="S_TKc"/>
    <property type="match status" value="1"/>
</dbReference>
<evidence type="ECO:0000256" key="5">
    <source>
        <dbReference type="ARBA" id="ARBA00022741"/>
    </source>
</evidence>
<evidence type="ECO:0000256" key="11">
    <source>
        <dbReference type="SAM" id="MobiDB-lite"/>
    </source>
</evidence>
<dbReference type="InterPro" id="IPR008271">
    <property type="entry name" value="Ser/Thr_kinase_AS"/>
</dbReference>
<dbReference type="PROSITE" id="PS50011">
    <property type="entry name" value="PROTEIN_KINASE_DOM"/>
    <property type="match status" value="1"/>
</dbReference>
<dbReference type="InterPro" id="IPR011992">
    <property type="entry name" value="EF-hand-dom_pair"/>
</dbReference>
<feature type="domain" description="EF-hand" evidence="13">
    <location>
        <begin position="449"/>
        <end position="484"/>
    </location>
</feature>
<comment type="caution">
    <text evidence="14">The sequence shown here is derived from an EMBL/GenBank/DDBJ whole genome shotgun (WGS) entry which is preliminary data.</text>
</comment>
<dbReference type="CDD" id="cd00051">
    <property type="entry name" value="EFh"/>
    <property type="match status" value="2"/>
</dbReference>
<dbReference type="Pfam" id="PF13499">
    <property type="entry name" value="EF-hand_7"/>
    <property type="match status" value="2"/>
</dbReference>
<evidence type="ECO:0000256" key="10">
    <source>
        <dbReference type="PROSITE-ProRule" id="PRU10141"/>
    </source>
</evidence>
<dbReference type="InterPro" id="IPR002048">
    <property type="entry name" value="EF_hand_dom"/>
</dbReference>
<dbReference type="InterPro" id="IPR050205">
    <property type="entry name" value="CDPK_Ser/Thr_kinases"/>
</dbReference>
<dbReference type="GO" id="GO:0005509">
    <property type="term" value="F:calcium ion binding"/>
    <property type="evidence" value="ECO:0007669"/>
    <property type="project" value="InterPro"/>
</dbReference>
<keyword evidence="7" id="KW-0106">Calcium</keyword>
<dbReference type="AlphaFoldDB" id="A0A813IDJ6"/>
<proteinExistence type="inferred from homology"/>
<protein>
    <recommendedName>
        <fullName evidence="16">Calmodulin</fullName>
    </recommendedName>
</protein>
<evidence type="ECO:0000256" key="4">
    <source>
        <dbReference type="ARBA" id="ARBA00022737"/>
    </source>
</evidence>
<comment type="similarity">
    <text evidence="9">Belongs to the protein kinase superfamily. Ser/Thr protein kinase family. CDPK subfamily.</text>
</comment>
<evidence type="ECO:0000256" key="9">
    <source>
        <dbReference type="ARBA" id="ARBA00024334"/>
    </source>
</evidence>
<feature type="region of interest" description="Disordered" evidence="11">
    <location>
        <begin position="1"/>
        <end position="49"/>
    </location>
</feature>
<sequence length="675" mass="72613">PPMLRLPSAAIARRAMPSRGDNGVSPVATNSSDEDFQLGGSGGSKPSSDAKVQVLRSRFCLTHDTSAKLHDIYVVESSTLGEGGFGSVHRAYLRSGGNVARAIKKLPKRGSASVAAARKEAAILKRLDHPYLCRLLETYEGSKFVYLVMELAEGVELFSYIQERISMDQPLHEGSGAEIMRCVFDALRYCHGLGVLHRDLKPENIMVRSTCVQELSPSSQSSVWATSEHEKIEVKIIDFGLATLQAAARSPTPPAPGFRPSPRSLVGTFSYMAPEVRHDEAHSEASDMWAAGMVLHALFLGGLPDEQVLEGEVEIDFEAEDYEILSVQAKSLLQGLLQVQTSRRLTAAEAAARCLDDWNTDDLDTSGRRSRSKEGGHTANALMSFHRSTMLRRAVLTAMAMQLAGQRVDDLKQEFLAADGNGDGKLSREELAESISKASSDNSDHLAGDVFSWVEGVFESVDTDGSDSIEYTEFLAAALKEGAMRCEEAIQAAFRVFDADGSGKISAAEFERIVRDTPSEIARLLPEIDLNGDGEIDLDEFRQLITGSPLLFAVDETPVFRRHVSRISTACSGAEGEVLAPPPPPPPPPPGASFAAPRPPPPPPPPQRPGSFGADPVIVIFDGMQVIVPPQGRPGGSKSSTASGTSLAVPSEGRGSPKTLWGRAGHLTTAMKSWF</sequence>
<evidence type="ECO:0000259" key="13">
    <source>
        <dbReference type="PROSITE" id="PS50222"/>
    </source>
</evidence>